<name>A0ABS2R4G1_9BACI</name>
<proteinExistence type="predicted"/>
<evidence type="ECO:0000313" key="2">
    <source>
        <dbReference type="Proteomes" id="UP000823485"/>
    </source>
</evidence>
<gene>
    <name evidence="1" type="ORF">JOC94_001011</name>
</gene>
<dbReference type="EMBL" id="JAFBFH010000005">
    <property type="protein sequence ID" value="MBM7714039.1"/>
    <property type="molecule type" value="Genomic_DNA"/>
</dbReference>
<organism evidence="1 2">
    <name type="scientific">Siminovitchia thermophila</name>
    <dbReference type="NCBI Taxonomy" id="1245522"/>
    <lineage>
        <taxon>Bacteria</taxon>
        <taxon>Bacillati</taxon>
        <taxon>Bacillota</taxon>
        <taxon>Bacilli</taxon>
        <taxon>Bacillales</taxon>
        <taxon>Bacillaceae</taxon>
        <taxon>Siminovitchia</taxon>
    </lineage>
</organism>
<dbReference type="RefSeq" id="WP_077113720.1">
    <property type="nucleotide sequence ID" value="NZ_JAFBFH010000005.1"/>
</dbReference>
<evidence type="ECO:0000313" key="1">
    <source>
        <dbReference type="EMBL" id="MBM7714039.1"/>
    </source>
</evidence>
<reference evidence="1 2" key="1">
    <citation type="submission" date="2021-01" db="EMBL/GenBank/DDBJ databases">
        <title>Genomic Encyclopedia of Type Strains, Phase IV (KMG-IV): sequencing the most valuable type-strain genomes for metagenomic binning, comparative biology and taxonomic classification.</title>
        <authorList>
            <person name="Goeker M."/>
        </authorList>
    </citation>
    <scope>NUCLEOTIDE SEQUENCE [LARGE SCALE GENOMIC DNA]</scope>
    <source>
        <strain evidence="1 2">DSM 105453</strain>
    </source>
</reference>
<protein>
    <submittedName>
        <fullName evidence="1">Uncharacterized protein</fullName>
    </submittedName>
</protein>
<dbReference type="Proteomes" id="UP000823485">
    <property type="component" value="Unassembled WGS sequence"/>
</dbReference>
<comment type="caution">
    <text evidence="1">The sequence shown here is derived from an EMBL/GenBank/DDBJ whole genome shotgun (WGS) entry which is preliminary data.</text>
</comment>
<accession>A0ABS2R4G1</accession>
<keyword evidence="2" id="KW-1185">Reference proteome</keyword>
<sequence length="115" mass="12470">MKNNEQIQPFVTCYGNNGIAKIEDRGGGTLWWYVKPGFSTLYSFIGEITIKDGARFIASLPVSGMGQPYKALSGFKGGGPKTKGKTYKAVFTGVARDNQGTSSFVVPKCETAYRN</sequence>